<gene>
    <name evidence="1" type="ORF">GP486_000515</name>
</gene>
<dbReference type="Pfam" id="PF08310">
    <property type="entry name" value="LGFP"/>
    <property type="match status" value="4"/>
</dbReference>
<evidence type="ECO:0000313" key="2">
    <source>
        <dbReference type="Proteomes" id="UP000750711"/>
    </source>
</evidence>
<keyword evidence="2" id="KW-1185">Reference proteome</keyword>
<dbReference type="AlphaFoldDB" id="A0A9P8LIE2"/>
<dbReference type="EMBL" id="JAGHQM010000036">
    <property type="protein sequence ID" value="KAH0566077.1"/>
    <property type="molecule type" value="Genomic_DNA"/>
</dbReference>
<dbReference type="InterPro" id="IPR013207">
    <property type="entry name" value="LGFP"/>
</dbReference>
<name>A0A9P8LIE2_9PEZI</name>
<comment type="caution">
    <text evidence="1">The sequence shown here is derived from an EMBL/GenBank/DDBJ whole genome shotgun (WGS) entry which is preliminary data.</text>
</comment>
<evidence type="ECO:0000313" key="1">
    <source>
        <dbReference type="EMBL" id="KAH0566077.1"/>
    </source>
</evidence>
<reference evidence="1" key="1">
    <citation type="submission" date="2021-03" db="EMBL/GenBank/DDBJ databases">
        <title>Comparative genomics and phylogenomic investigation of the class Geoglossomycetes provide insights into ecological specialization and systematics.</title>
        <authorList>
            <person name="Melie T."/>
            <person name="Pirro S."/>
            <person name="Miller A.N."/>
            <person name="Quandt A."/>
        </authorList>
    </citation>
    <scope>NUCLEOTIDE SEQUENCE</scope>
    <source>
        <strain evidence="1">CAQ_001_2017</strain>
    </source>
</reference>
<accession>A0A9P8LIE2</accession>
<proteinExistence type="predicted"/>
<evidence type="ECO:0008006" key="3">
    <source>
        <dbReference type="Google" id="ProtNLM"/>
    </source>
</evidence>
<dbReference type="Proteomes" id="UP000750711">
    <property type="component" value="Unassembled WGS sequence"/>
</dbReference>
<organism evidence="1 2">
    <name type="scientific">Trichoglossum hirsutum</name>
    <dbReference type="NCBI Taxonomy" id="265104"/>
    <lineage>
        <taxon>Eukaryota</taxon>
        <taxon>Fungi</taxon>
        <taxon>Dikarya</taxon>
        <taxon>Ascomycota</taxon>
        <taxon>Pezizomycotina</taxon>
        <taxon>Geoglossomycetes</taxon>
        <taxon>Geoglossales</taxon>
        <taxon>Geoglossaceae</taxon>
        <taxon>Trichoglossum</taxon>
    </lineage>
</organism>
<protein>
    <recommendedName>
        <fullName evidence="3">LGFP repeat-containing protein</fullName>
    </recommendedName>
</protein>
<sequence length="362" mass="38534">MATQAIQAKYASLGGAKSPLGTPQSQLVQDGNSGFSHIKYTNGAIYWSASSGASAIYGDIYKKWISSSNMGYPITDEQSTKDNVCRFNNFSGGGAIYWTLANGAHLIYGGIYQKWMASGGEAVFSYPITDEASTPDNVCRFNNFNNGGAIYWTSAHGAFLVYGEIYKKWQSLGGEGGYLGYPMTDETSAGAHGGRYNDFNGGSIYWSPAHGAHDHAGPLPDHLDFDNNYVFPDGVAAGGNTHLRLSSSGDMQFSGHFHDSGAVDYDYAVAIVLTDADNQAYSSTQQGKISGTTGVLFGGSRDSDWNLTANNPAVASSWRAIVAQYSVTAQSKVNIDIKSLLDEVMSIIEKAGPIVGAVVALF</sequence>